<evidence type="ECO:0000313" key="2">
    <source>
        <dbReference type="Proteomes" id="UP000321561"/>
    </source>
</evidence>
<reference evidence="1 2" key="1">
    <citation type="submission" date="2019-07" db="EMBL/GenBank/DDBJ databases">
        <title>Complete Genome Sequence of Leptotrichia hongkongensis Strain JMUB5056.</title>
        <authorList>
            <person name="Watanabe S."/>
            <person name="Cui L."/>
        </authorList>
    </citation>
    <scope>NUCLEOTIDE SEQUENCE [LARGE SCALE GENOMIC DNA]</scope>
    <source>
        <strain evidence="1 2">JMUB5056</strain>
    </source>
</reference>
<evidence type="ECO:0000313" key="1">
    <source>
        <dbReference type="EMBL" id="BBM60130.1"/>
    </source>
</evidence>
<dbReference type="AlphaFoldDB" id="A0A510L7Y8"/>
<dbReference type="OrthoDB" id="9909465at2"/>
<accession>A0A510L7Y8</accession>
<dbReference type="Proteomes" id="UP000321561">
    <property type="component" value="Chromosome"/>
</dbReference>
<sequence>MDNKDFEKYKKLLNDFKVQDKIGDLFVNVAKCLEYEMYNEDMKDVTEEIIKNEIGMEQIDTETITFVVYKEFKKWIES</sequence>
<organism evidence="1 2">
    <name type="scientific">Leptotrichia hongkongensis</name>
    <dbReference type="NCBI Taxonomy" id="554406"/>
    <lineage>
        <taxon>Bacteria</taxon>
        <taxon>Fusobacteriati</taxon>
        <taxon>Fusobacteriota</taxon>
        <taxon>Fusobacteriia</taxon>
        <taxon>Fusobacteriales</taxon>
        <taxon>Leptotrichiaceae</taxon>
        <taxon>Leptotrichia</taxon>
    </lineage>
</organism>
<dbReference type="RefSeq" id="WP_147006027.1">
    <property type="nucleotide sequence ID" value="NZ_AP019846.1"/>
</dbReference>
<dbReference type="KEGG" id="lhg:JMUB5056_1724"/>
<gene>
    <name evidence="1" type="ORF">JMUB5056_1724</name>
</gene>
<name>A0A510L7Y8_9FUSO</name>
<proteinExistence type="predicted"/>
<dbReference type="EMBL" id="AP019846">
    <property type="protein sequence ID" value="BBM60130.1"/>
    <property type="molecule type" value="Genomic_DNA"/>
</dbReference>
<protein>
    <submittedName>
        <fullName evidence="1">Uncharacterized protein</fullName>
    </submittedName>
</protein>